<protein>
    <recommendedName>
        <fullName evidence="3">CGG triplet repeat-binding protein 1</fullName>
    </recommendedName>
</protein>
<reference evidence="2" key="1">
    <citation type="submission" date="2010-06" db="EMBL/GenBank/DDBJ databases">
        <authorList>
            <person name="Jiang H."/>
            <person name="Abraham K."/>
            <person name="Ali S."/>
            <person name="Alsbrooks S.L."/>
            <person name="Anim B.N."/>
            <person name="Anosike U.S."/>
            <person name="Attaway T."/>
            <person name="Bandaranaike D.P."/>
            <person name="Battles P.K."/>
            <person name="Bell S.N."/>
            <person name="Bell A.V."/>
            <person name="Beltran B."/>
            <person name="Bickham C."/>
            <person name="Bustamante Y."/>
            <person name="Caleb T."/>
            <person name="Canada A."/>
            <person name="Cardenas V."/>
            <person name="Carter K."/>
            <person name="Chacko J."/>
            <person name="Chandrabose M.N."/>
            <person name="Chavez D."/>
            <person name="Chavez A."/>
            <person name="Chen L."/>
            <person name="Chu H.-S."/>
            <person name="Claassen K.J."/>
            <person name="Cockrell R."/>
            <person name="Collins M."/>
            <person name="Cooper J.A."/>
            <person name="Cree A."/>
            <person name="Curry S.M."/>
            <person name="Da Y."/>
            <person name="Dao M.D."/>
            <person name="Das B."/>
            <person name="Davila M.-L."/>
            <person name="Davy-Carroll L."/>
            <person name="Denson S."/>
            <person name="Dinh H."/>
            <person name="Ebong V.E."/>
            <person name="Edwards J.R."/>
            <person name="Egan A."/>
            <person name="El-Daye J."/>
            <person name="Escobedo L."/>
            <person name="Fernandez S."/>
            <person name="Fernando P.R."/>
            <person name="Flagg N."/>
            <person name="Forbes L.D."/>
            <person name="Fowler R.G."/>
            <person name="Fu Q."/>
            <person name="Gabisi R.A."/>
            <person name="Ganer J."/>
            <person name="Garbino Pronczuk A."/>
            <person name="Garcia R.M."/>
            <person name="Garner T."/>
            <person name="Garrett T.E."/>
            <person name="Gonzalez D.A."/>
            <person name="Hamid H."/>
            <person name="Hawkins E.S."/>
            <person name="Hirani K."/>
            <person name="Hogues M.E."/>
            <person name="Hollins B."/>
            <person name="Hsiao C.-H."/>
            <person name="Jabil R."/>
            <person name="James M.L."/>
            <person name="Jhangiani S.N."/>
            <person name="Johnson B."/>
            <person name="Johnson Q."/>
            <person name="Joshi V."/>
            <person name="Kalu J.B."/>
            <person name="Kam C."/>
            <person name="Kashfia A."/>
            <person name="Keebler J."/>
            <person name="Kisamo H."/>
            <person name="Kovar C.L."/>
            <person name="Lago L.A."/>
            <person name="Lai C.-Y."/>
            <person name="Laidlaw J."/>
            <person name="Lara F."/>
            <person name="Le T.-K."/>
            <person name="Lee S.L."/>
            <person name="Legall F.H."/>
            <person name="Lemon S.J."/>
            <person name="Lewis L.R."/>
            <person name="Li B."/>
            <person name="Liu Y."/>
            <person name="Liu Y.-S."/>
            <person name="Lopez J."/>
            <person name="Lozado R.J."/>
            <person name="Lu J."/>
            <person name="Madu R.C."/>
            <person name="Maheshwari M."/>
            <person name="Maheshwari R."/>
            <person name="Malloy K."/>
            <person name="Martinez E."/>
            <person name="Mathew T."/>
            <person name="Mercado I.C."/>
            <person name="Mercado C."/>
            <person name="Meyer B."/>
            <person name="Montgomery K."/>
            <person name="Morgan M.B."/>
            <person name="Munidasa M."/>
            <person name="Nazareth L.V."/>
            <person name="Nelson J."/>
            <person name="Ng B.M."/>
            <person name="Nguyen N.B."/>
            <person name="Nguyen P.Q."/>
            <person name="Nguyen T."/>
            <person name="Obregon M."/>
            <person name="Okwuonu G.O."/>
            <person name="Onwere C.G."/>
            <person name="Orozco G."/>
            <person name="Parra A."/>
            <person name="Patel S."/>
            <person name="Patil S."/>
            <person name="Perez A."/>
            <person name="Perez Y."/>
            <person name="Pham C."/>
            <person name="Primus E.L."/>
            <person name="Pu L.-L."/>
            <person name="Puazo M."/>
            <person name="Qin X."/>
            <person name="Quiroz J.B."/>
            <person name="Reese J."/>
            <person name="Richards S."/>
            <person name="Rives C.M."/>
            <person name="Robberts R."/>
            <person name="Ruiz S.J."/>
            <person name="Ruiz M.J."/>
            <person name="Santibanez J."/>
            <person name="Schneider B.W."/>
            <person name="Sisson I."/>
            <person name="Smith M."/>
            <person name="Sodergren E."/>
            <person name="Song X.-Z."/>
            <person name="Song B.B."/>
            <person name="Summersgill H."/>
            <person name="Thelus R."/>
            <person name="Thornton R.D."/>
            <person name="Trejos Z.Y."/>
            <person name="Usmani K."/>
            <person name="Vattathil S."/>
            <person name="Villasana D."/>
            <person name="Walker D.L."/>
            <person name="Wang S."/>
            <person name="Wang K."/>
            <person name="White C.S."/>
            <person name="Williams A.C."/>
            <person name="Williamson J."/>
            <person name="Wilson K."/>
            <person name="Woghiren I.O."/>
            <person name="Woodworth J.R."/>
            <person name="Worley K.C."/>
            <person name="Wright R.A."/>
            <person name="Wu W."/>
            <person name="Young L."/>
            <person name="Zhang L."/>
            <person name="Zhang J."/>
            <person name="Zhu Y."/>
            <person name="Muzny D.M."/>
            <person name="Weinstock G."/>
            <person name="Gibbs R.A."/>
        </authorList>
    </citation>
    <scope>NUCLEOTIDE SEQUENCE [LARGE SCALE GENOMIC DNA]</scope>
    <source>
        <strain evidence="2">LSR1</strain>
    </source>
</reference>
<proteinExistence type="predicted"/>
<dbReference type="OrthoDB" id="6604921at2759"/>
<keyword evidence="2" id="KW-1185">Reference proteome</keyword>
<reference evidence="1" key="2">
    <citation type="submission" date="2022-06" db="UniProtKB">
        <authorList>
            <consortium name="EnsemblMetazoa"/>
        </authorList>
    </citation>
    <scope>IDENTIFICATION</scope>
</reference>
<dbReference type="OMA" id="VIFCEAC"/>
<dbReference type="InterPro" id="IPR033375">
    <property type="entry name" value="Cggbp1"/>
</dbReference>
<dbReference type="KEGG" id="api:107882219"/>
<gene>
    <name evidence="1" type="primary">107882219</name>
</gene>
<dbReference type="EnsemblMetazoa" id="XM_016800282.1">
    <property type="protein sequence ID" value="XP_016655771.1"/>
    <property type="gene ID" value="LOC107882219"/>
</dbReference>
<dbReference type="GO" id="GO:0005634">
    <property type="term" value="C:nucleus"/>
    <property type="evidence" value="ECO:0007669"/>
    <property type="project" value="InterPro"/>
</dbReference>
<dbReference type="AlphaFoldDB" id="X1XG41"/>
<sequence>MPKDKQSLSTRLKSLISEFGEDVFSIDNVVLFCKHCEVKVDPEGRSSITQHIRTEKHRRAIDRQLNQKTQNSQQLLTNLTSKKSTFNMDLCRTLISANIPLNKLQNTEFRKFLQLYT</sequence>
<organism evidence="1 2">
    <name type="scientific">Acyrthosiphon pisum</name>
    <name type="common">Pea aphid</name>
    <dbReference type="NCBI Taxonomy" id="7029"/>
    <lineage>
        <taxon>Eukaryota</taxon>
        <taxon>Metazoa</taxon>
        <taxon>Ecdysozoa</taxon>
        <taxon>Arthropoda</taxon>
        <taxon>Hexapoda</taxon>
        <taxon>Insecta</taxon>
        <taxon>Pterygota</taxon>
        <taxon>Neoptera</taxon>
        <taxon>Paraneoptera</taxon>
        <taxon>Hemiptera</taxon>
        <taxon>Sternorrhyncha</taxon>
        <taxon>Aphidomorpha</taxon>
        <taxon>Aphidoidea</taxon>
        <taxon>Aphididae</taxon>
        <taxon>Macrosiphini</taxon>
        <taxon>Acyrthosiphon</taxon>
    </lineage>
</organism>
<evidence type="ECO:0000313" key="1">
    <source>
        <dbReference type="EnsemblMetazoa" id="XP_016655771.1"/>
    </source>
</evidence>
<dbReference type="Proteomes" id="UP000007819">
    <property type="component" value="Chromosome X"/>
</dbReference>
<dbReference type="PANTHER" id="PTHR32344:SF1">
    <property type="entry name" value="U1-TYPE DOMAIN-CONTAINING PROTEIN"/>
    <property type="match status" value="1"/>
</dbReference>
<evidence type="ECO:0000313" key="2">
    <source>
        <dbReference type="Proteomes" id="UP000007819"/>
    </source>
</evidence>
<dbReference type="PANTHER" id="PTHR32344">
    <property type="entry name" value="U1-TYPE DOMAIN-CONTAINING PROTEIN"/>
    <property type="match status" value="1"/>
</dbReference>
<dbReference type="GO" id="GO:0003690">
    <property type="term" value="F:double-stranded DNA binding"/>
    <property type="evidence" value="ECO:0007669"/>
    <property type="project" value="InterPro"/>
</dbReference>
<name>X1XG41_ACYPI</name>
<dbReference type="InParanoid" id="X1XG41"/>
<accession>X1XG41</accession>
<evidence type="ECO:0008006" key="3">
    <source>
        <dbReference type="Google" id="ProtNLM"/>
    </source>
</evidence>
<dbReference type="GO" id="GO:0006357">
    <property type="term" value="P:regulation of transcription by RNA polymerase II"/>
    <property type="evidence" value="ECO:0007669"/>
    <property type="project" value="InterPro"/>
</dbReference>